<dbReference type="Pfam" id="PF01547">
    <property type="entry name" value="SBP_bac_1"/>
    <property type="match status" value="1"/>
</dbReference>
<proteinExistence type="predicted"/>
<evidence type="ECO:0000256" key="1">
    <source>
        <dbReference type="ARBA" id="ARBA00022475"/>
    </source>
</evidence>
<keyword evidence="1" id="KW-1003">Cell membrane</keyword>
<dbReference type="EMBL" id="SPQZ01000003">
    <property type="protein sequence ID" value="TFV98235.1"/>
    <property type="molecule type" value="Genomic_DNA"/>
</dbReference>
<name>A0A4Y9R459_9MICO</name>
<dbReference type="PANTHER" id="PTHR43649:SF33">
    <property type="entry name" value="POLYGALACTURONAN_RHAMNOGALACTURONAN-BINDING PROTEIN YTCQ"/>
    <property type="match status" value="1"/>
</dbReference>
<gene>
    <name evidence="7" type="ORF">E4M00_09465</name>
</gene>
<reference evidence="7 8" key="1">
    <citation type="journal article" date="2018" name="J. Microbiol.">
        <title>Leifsonia flava sp. nov., a novel actinobacterium isolated from the rhizosphere of Aquilegia viridiflora.</title>
        <authorList>
            <person name="Cai Y."/>
            <person name="Tao W.Z."/>
            <person name="Ma Y.J."/>
            <person name="Cheng J."/>
            <person name="Zhang M.Y."/>
            <person name="Zhang Y.X."/>
        </authorList>
    </citation>
    <scope>NUCLEOTIDE SEQUENCE [LARGE SCALE GENOMIC DNA]</scope>
    <source>
        <strain evidence="7 8">SYP-B2174</strain>
    </source>
</reference>
<comment type="caution">
    <text evidence="7">The sequence shown here is derived from an EMBL/GenBank/DDBJ whole genome shotgun (WGS) entry which is preliminary data.</text>
</comment>
<organism evidence="7 8">
    <name type="scientific">Orlajensenia leifsoniae</name>
    <dbReference type="NCBI Taxonomy" id="2561933"/>
    <lineage>
        <taxon>Bacteria</taxon>
        <taxon>Bacillati</taxon>
        <taxon>Actinomycetota</taxon>
        <taxon>Actinomycetes</taxon>
        <taxon>Micrococcales</taxon>
        <taxon>Microbacteriaceae</taxon>
        <taxon>Orlajensenia</taxon>
    </lineage>
</organism>
<protein>
    <submittedName>
        <fullName evidence="7">Extracellular solute-binding protein</fullName>
    </submittedName>
</protein>
<dbReference type="InterPro" id="IPR006311">
    <property type="entry name" value="TAT_signal"/>
</dbReference>
<keyword evidence="5" id="KW-0449">Lipoprotein</keyword>
<evidence type="ECO:0000256" key="6">
    <source>
        <dbReference type="SAM" id="SignalP"/>
    </source>
</evidence>
<evidence type="ECO:0000256" key="5">
    <source>
        <dbReference type="ARBA" id="ARBA00023288"/>
    </source>
</evidence>
<dbReference type="PROSITE" id="PS51318">
    <property type="entry name" value="TAT"/>
    <property type="match status" value="1"/>
</dbReference>
<dbReference type="PANTHER" id="PTHR43649">
    <property type="entry name" value="ARABINOSE-BINDING PROTEIN-RELATED"/>
    <property type="match status" value="1"/>
</dbReference>
<evidence type="ECO:0000256" key="2">
    <source>
        <dbReference type="ARBA" id="ARBA00022729"/>
    </source>
</evidence>
<dbReference type="SUPFAM" id="SSF53850">
    <property type="entry name" value="Periplasmic binding protein-like II"/>
    <property type="match status" value="1"/>
</dbReference>
<keyword evidence="2 6" id="KW-0732">Signal</keyword>
<keyword evidence="8" id="KW-1185">Reference proteome</keyword>
<evidence type="ECO:0000313" key="8">
    <source>
        <dbReference type="Proteomes" id="UP000298127"/>
    </source>
</evidence>
<sequence>MSQQSSSRRRVTRLMSVAAAAAAGLLVLSGCSPAASGGDSNSEYGFTPAEQVKDSEITVWVDASREPAVTAFEKKYPDIKIKYETYDGSAGGSGSFQSKITLMDQAGEGWPDVVFSTQQNDAIWASKQTANGEQGFAAPLNKGFLDQDFLDGFAKGSLDYATIDGTTYALRNDLAQTVFYYNQALLDQFGYDVPTTWEEYGELGDKLAAEHPGYILGSMGDSFMTYVYYGGSESPVFQSPESGVFHSDTADKNSEGISKIIDGMLANGTLVQDSFFSADFAAKYADKLVGVPGPVWYTGAIFQGGLKTPAGQIGVAPALKWDGGEVAAGNVGGGEWYASSHSKNLDAVKTFLEFVTSADEFQVDASSGYPAYTTAASKWLDKQAEAKYFVNDDFTTVMTDAATQIWDGWNVTSWSPETAWAKIVIPGIAAGKTVESLLPEWQKELENEATVNGYTVK</sequence>
<dbReference type="Proteomes" id="UP000298127">
    <property type="component" value="Unassembled WGS sequence"/>
</dbReference>
<evidence type="ECO:0000313" key="7">
    <source>
        <dbReference type="EMBL" id="TFV98235.1"/>
    </source>
</evidence>
<evidence type="ECO:0000256" key="3">
    <source>
        <dbReference type="ARBA" id="ARBA00023136"/>
    </source>
</evidence>
<dbReference type="InterPro" id="IPR006059">
    <property type="entry name" value="SBP"/>
</dbReference>
<feature type="signal peptide" evidence="6">
    <location>
        <begin position="1"/>
        <end position="34"/>
    </location>
</feature>
<keyword evidence="3" id="KW-0472">Membrane</keyword>
<keyword evidence="4" id="KW-0564">Palmitate</keyword>
<dbReference type="AlphaFoldDB" id="A0A4Y9R459"/>
<feature type="chain" id="PRO_5021274243" evidence="6">
    <location>
        <begin position="35"/>
        <end position="457"/>
    </location>
</feature>
<accession>A0A4Y9R459</accession>
<dbReference type="InterPro" id="IPR050490">
    <property type="entry name" value="Bact_solute-bd_prot1"/>
</dbReference>
<dbReference type="Gene3D" id="3.40.190.10">
    <property type="entry name" value="Periplasmic binding protein-like II"/>
    <property type="match status" value="1"/>
</dbReference>
<evidence type="ECO:0000256" key="4">
    <source>
        <dbReference type="ARBA" id="ARBA00023139"/>
    </source>
</evidence>